<proteinExistence type="predicted"/>
<organism evidence="2 3">
    <name type="scientific">Cetraspora pellucida</name>
    <dbReference type="NCBI Taxonomy" id="1433469"/>
    <lineage>
        <taxon>Eukaryota</taxon>
        <taxon>Fungi</taxon>
        <taxon>Fungi incertae sedis</taxon>
        <taxon>Mucoromycota</taxon>
        <taxon>Glomeromycotina</taxon>
        <taxon>Glomeromycetes</taxon>
        <taxon>Diversisporales</taxon>
        <taxon>Gigasporaceae</taxon>
        <taxon>Cetraspora</taxon>
    </lineage>
</organism>
<feature type="non-terminal residue" evidence="2">
    <location>
        <position position="194"/>
    </location>
</feature>
<accession>A0A9N9PDK1</accession>
<reference evidence="2" key="1">
    <citation type="submission" date="2021-06" db="EMBL/GenBank/DDBJ databases">
        <authorList>
            <person name="Kallberg Y."/>
            <person name="Tangrot J."/>
            <person name="Rosling A."/>
        </authorList>
    </citation>
    <scope>NUCLEOTIDE SEQUENCE</scope>
    <source>
        <strain evidence="2">FL966</strain>
    </source>
</reference>
<feature type="compositionally biased region" description="Basic and acidic residues" evidence="1">
    <location>
        <begin position="184"/>
        <end position="194"/>
    </location>
</feature>
<name>A0A9N9PDK1_9GLOM</name>
<evidence type="ECO:0000313" key="3">
    <source>
        <dbReference type="Proteomes" id="UP000789759"/>
    </source>
</evidence>
<comment type="caution">
    <text evidence="2">The sequence shown here is derived from an EMBL/GenBank/DDBJ whole genome shotgun (WGS) entry which is preliminary data.</text>
</comment>
<keyword evidence="3" id="KW-1185">Reference proteome</keyword>
<feature type="region of interest" description="Disordered" evidence="1">
    <location>
        <begin position="175"/>
        <end position="194"/>
    </location>
</feature>
<protein>
    <submittedName>
        <fullName evidence="2">17702_t:CDS:1</fullName>
    </submittedName>
</protein>
<evidence type="ECO:0000313" key="2">
    <source>
        <dbReference type="EMBL" id="CAG8814872.1"/>
    </source>
</evidence>
<gene>
    <name evidence="2" type="ORF">CPELLU_LOCUS19067</name>
</gene>
<dbReference type="Proteomes" id="UP000789759">
    <property type="component" value="Unassembled WGS sequence"/>
</dbReference>
<evidence type="ECO:0000256" key="1">
    <source>
        <dbReference type="SAM" id="MobiDB-lite"/>
    </source>
</evidence>
<dbReference type="AlphaFoldDB" id="A0A9N9PDK1"/>
<dbReference type="OrthoDB" id="2416960at2759"/>
<sequence length="194" mass="21842">TGWVCGRTCRQPEGCFEHWKAKPRIPCKVCSKPTSSEPGLCRKHSGTYYVTQYFNRLRNKANADDLIRMKIDELLLKLSANKTEEAGEQGLQIEALQVTSTIAPIISKESEDTEDKAPIFKPSNEVTIFQSRIITSDNIPKALIDLDSENMDAFIQIKIDELLLELSANRAKKAEEQVQASSPRLRDRANAFSQ</sequence>
<dbReference type="EMBL" id="CAJVQA010042485">
    <property type="protein sequence ID" value="CAG8814872.1"/>
    <property type="molecule type" value="Genomic_DNA"/>
</dbReference>